<protein>
    <submittedName>
        <fullName evidence="1">Uncharacterized protein</fullName>
    </submittedName>
</protein>
<sequence length="164" mass="17199">MASGDTLVTLLPQNNEPPAATFATLDTINSTSPQMVLDFALTEIGIWTFILPRHYAGGGIIIPYIYAMSSATSLQTKMTSEIATFGDGVSILTDSFAAVQDTGDITVPGTAGLVDYVSTLTHTDGAQMDNAIVGNICRLRLVRVAATADAAGDLEMIAIEIKEA</sequence>
<dbReference type="AlphaFoldDB" id="A0A0F9MB47"/>
<dbReference type="EMBL" id="LAZR01005086">
    <property type="protein sequence ID" value="KKN02974.1"/>
    <property type="molecule type" value="Genomic_DNA"/>
</dbReference>
<accession>A0A0F9MB47</accession>
<proteinExistence type="predicted"/>
<comment type="caution">
    <text evidence="1">The sequence shown here is derived from an EMBL/GenBank/DDBJ whole genome shotgun (WGS) entry which is preliminary data.</text>
</comment>
<name>A0A0F9MB47_9ZZZZ</name>
<evidence type="ECO:0000313" key="1">
    <source>
        <dbReference type="EMBL" id="KKN02974.1"/>
    </source>
</evidence>
<organism evidence="1">
    <name type="scientific">marine sediment metagenome</name>
    <dbReference type="NCBI Taxonomy" id="412755"/>
    <lineage>
        <taxon>unclassified sequences</taxon>
        <taxon>metagenomes</taxon>
        <taxon>ecological metagenomes</taxon>
    </lineage>
</organism>
<gene>
    <name evidence="1" type="ORF">LCGC14_1112380</name>
</gene>
<reference evidence="1" key="1">
    <citation type="journal article" date="2015" name="Nature">
        <title>Complex archaea that bridge the gap between prokaryotes and eukaryotes.</title>
        <authorList>
            <person name="Spang A."/>
            <person name="Saw J.H."/>
            <person name="Jorgensen S.L."/>
            <person name="Zaremba-Niedzwiedzka K."/>
            <person name="Martijn J."/>
            <person name="Lind A.E."/>
            <person name="van Eijk R."/>
            <person name="Schleper C."/>
            <person name="Guy L."/>
            <person name="Ettema T.J."/>
        </authorList>
    </citation>
    <scope>NUCLEOTIDE SEQUENCE</scope>
</reference>